<organism evidence="1 2">
    <name type="scientific">Halocaridina rubra</name>
    <name type="common">Hawaiian red shrimp</name>
    <dbReference type="NCBI Taxonomy" id="373956"/>
    <lineage>
        <taxon>Eukaryota</taxon>
        <taxon>Metazoa</taxon>
        <taxon>Ecdysozoa</taxon>
        <taxon>Arthropoda</taxon>
        <taxon>Crustacea</taxon>
        <taxon>Multicrustacea</taxon>
        <taxon>Malacostraca</taxon>
        <taxon>Eumalacostraca</taxon>
        <taxon>Eucarida</taxon>
        <taxon>Decapoda</taxon>
        <taxon>Pleocyemata</taxon>
        <taxon>Caridea</taxon>
        <taxon>Atyoidea</taxon>
        <taxon>Atyidae</taxon>
        <taxon>Halocaridina</taxon>
    </lineage>
</organism>
<evidence type="ECO:0000313" key="1">
    <source>
        <dbReference type="EMBL" id="KAK7017043.1"/>
    </source>
</evidence>
<sequence>MLRRAIYHNLWRIDKMKEATTLGIKVKVKSPDTVGEKKSQASRRGEDSSVYNTRLMTLYES</sequence>
<name>A0AAN8W9N8_HALRR</name>
<dbReference type="AlphaFoldDB" id="A0AAN8W9N8"/>
<dbReference type="EMBL" id="JAXCGZ010023110">
    <property type="protein sequence ID" value="KAK7017043.1"/>
    <property type="molecule type" value="Genomic_DNA"/>
</dbReference>
<accession>A0AAN8W9N8</accession>
<keyword evidence="2" id="KW-1185">Reference proteome</keyword>
<proteinExistence type="predicted"/>
<reference evidence="1 2" key="1">
    <citation type="submission" date="2023-11" db="EMBL/GenBank/DDBJ databases">
        <title>Halocaridina rubra genome assembly.</title>
        <authorList>
            <person name="Smith C."/>
        </authorList>
    </citation>
    <scope>NUCLEOTIDE SEQUENCE [LARGE SCALE GENOMIC DNA]</scope>
    <source>
        <strain evidence="1">EP-1</strain>
        <tissue evidence="1">Whole</tissue>
    </source>
</reference>
<dbReference type="Proteomes" id="UP001381693">
    <property type="component" value="Unassembled WGS sequence"/>
</dbReference>
<evidence type="ECO:0000313" key="2">
    <source>
        <dbReference type="Proteomes" id="UP001381693"/>
    </source>
</evidence>
<comment type="caution">
    <text evidence="1">The sequence shown here is derived from an EMBL/GenBank/DDBJ whole genome shotgun (WGS) entry which is preliminary data.</text>
</comment>
<gene>
    <name evidence="1" type="ORF">SK128_016218</name>
</gene>
<protein>
    <submittedName>
        <fullName evidence="1">Uncharacterized protein</fullName>
    </submittedName>
</protein>